<protein>
    <submittedName>
        <fullName evidence="1">Uncharacterized protein</fullName>
    </submittedName>
</protein>
<dbReference type="AlphaFoldDB" id="A0AAV0WK55"/>
<proteinExistence type="predicted"/>
<evidence type="ECO:0000313" key="2">
    <source>
        <dbReference type="Proteomes" id="UP001160148"/>
    </source>
</evidence>
<evidence type="ECO:0000313" key="1">
    <source>
        <dbReference type="EMBL" id="CAI6356098.1"/>
    </source>
</evidence>
<dbReference type="Proteomes" id="UP001160148">
    <property type="component" value="Unassembled WGS sequence"/>
</dbReference>
<reference evidence="1 2" key="1">
    <citation type="submission" date="2023-01" db="EMBL/GenBank/DDBJ databases">
        <authorList>
            <person name="Whitehead M."/>
        </authorList>
    </citation>
    <scope>NUCLEOTIDE SEQUENCE [LARGE SCALE GENOMIC DNA]</scope>
</reference>
<gene>
    <name evidence="1" type="ORF">MEUPH1_LOCUS11871</name>
</gene>
<name>A0AAV0WK55_9HEMI</name>
<keyword evidence="2" id="KW-1185">Reference proteome</keyword>
<sequence>MHLLFNDDHILRPISDQVWVDLSVALQYKMSAKTIYIAVYQNRHDWQNKIKHLLGIQNQQNVSPIETESTSSSSSTEENNNKKLFNLTIPDFSNILVSSVPYKSKGNIRYYDILKPGTWTDIINDAFLANYKLPCCFIYKRGKVNKDISKSKHYLTFQATCKECKNDLFGWSDAKPKPGEPLHLCILTKNTVGDEINHTTKRPLKGTKRKMVGYELSTDVPSNWRRKQVKDLDFGRISPPNLYKNNVLSKTKQDYIDKSLGVINRNPIDSLIELKHTSQAGNIHHIGSDPAIIHYWTNHQLVIYKDITKKYSRLFIDATGSLVKKIKRTSLKLLSGDIFLYEAVVNEGFGQIPVTQMISEKHDSITISYWLDMWLRCGLSAPSEAISDYSRALLMAMCKSFCNLSFQSYLDECFSVITGEKDKLPSCYIRIDVSHMIKTFCRLKCLCGIKKKCLKEFYVRCFRLLLTSTDLHTFKNVLTAFMTVMLSETDGWIDETENQENPSEKYRVYLINLMKAIPADETSNNYPDCDTQDNEDIGIENADDIDESSNSITQFIQDIENCSKLNASVKGNRMSAYFLPELAKDVKRICKHFPLWTAVMQHIFNSPFKIATSAPVESDFNELKNLILRHASRPMTADRFILRHIQSIDSNSKLFRSSQLRNSAIDKSPTTTISSVESDCVSNNPFLSSDDDIENWRGKGEEPITSLTLKSNNKRQKIFPTSKDTATKIESEANTNIAKQLFDNLSSSSISDDNEEITFIDTFSNSQIIHKSKTSEIPNNDIQGVLKKKSQRPKSRPTKYMQPTPEIERVLCDRNIRSKHESLLLNGNLKTPLRMNKKRYLISNTCPFDSVAFIISIAYTDSNLYKEFVEEQTNTVLRFCKKLASGGPRHDIYKERINILKELFTEDQGVTDVALINTECNVLFICTSLLKDVPSATEFINCPNLKCASTKYASPTIILKFSNRFKDLENDLKTYTKEKVKECSKCNDVMAISKRELGQHLIIETDSYSENRTFILTEFPTEVNVEGNL</sequence>
<organism evidence="1 2">
    <name type="scientific">Macrosiphum euphorbiae</name>
    <name type="common">potato aphid</name>
    <dbReference type="NCBI Taxonomy" id="13131"/>
    <lineage>
        <taxon>Eukaryota</taxon>
        <taxon>Metazoa</taxon>
        <taxon>Ecdysozoa</taxon>
        <taxon>Arthropoda</taxon>
        <taxon>Hexapoda</taxon>
        <taxon>Insecta</taxon>
        <taxon>Pterygota</taxon>
        <taxon>Neoptera</taxon>
        <taxon>Paraneoptera</taxon>
        <taxon>Hemiptera</taxon>
        <taxon>Sternorrhyncha</taxon>
        <taxon>Aphidomorpha</taxon>
        <taxon>Aphidoidea</taxon>
        <taxon>Aphididae</taxon>
        <taxon>Macrosiphini</taxon>
        <taxon>Macrosiphum</taxon>
    </lineage>
</organism>
<comment type="caution">
    <text evidence="1">The sequence shown here is derived from an EMBL/GenBank/DDBJ whole genome shotgun (WGS) entry which is preliminary data.</text>
</comment>
<accession>A0AAV0WK55</accession>
<dbReference type="EMBL" id="CARXXK010000002">
    <property type="protein sequence ID" value="CAI6356098.1"/>
    <property type="molecule type" value="Genomic_DNA"/>
</dbReference>